<dbReference type="AlphaFoldDB" id="A0A160IMM3"/>
<dbReference type="STRING" id="1221500.ABE65_012285"/>
<organism evidence="2 3">
    <name type="scientific">Fictibacillus phosphorivorans</name>
    <dbReference type="NCBI Taxonomy" id="1221500"/>
    <lineage>
        <taxon>Bacteria</taxon>
        <taxon>Bacillati</taxon>
        <taxon>Bacillota</taxon>
        <taxon>Bacilli</taxon>
        <taxon>Bacillales</taxon>
        <taxon>Fictibacillaceae</taxon>
        <taxon>Fictibacillus</taxon>
    </lineage>
</organism>
<keyword evidence="2" id="KW-0540">Nuclease</keyword>
<feature type="domain" description="HNH nuclease" evidence="1">
    <location>
        <begin position="218"/>
        <end position="270"/>
    </location>
</feature>
<dbReference type="EMBL" id="CP015378">
    <property type="protein sequence ID" value="ANC77533.1"/>
    <property type="molecule type" value="Genomic_DNA"/>
</dbReference>
<dbReference type="RefSeq" id="WP_082861417.1">
    <property type="nucleotide sequence ID" value="NZ_CP015378.1"/>
</dbReference>
<protein>
    <submittedName>
        <fullName evidence="2">HNH endonuclease</fullName>
    </submittedName>
</protein>
<evidence type="ECO:0000259" key="1">
    <source>
        <dbReference type="SMART" id="SM00507"/>
    </source>
</evidence>
<dbReference type="Gene3D" id="1.10.30.50">
    <property type="match status" value="1"/>
</dbReference>
<dbReference type="GO" id="GO:0004519">
    <property type="term" value="F:endonuclease activity"/>
    <property type="evidence" value="ECO:0007669"/>
    <property type="project" value="UniProtKB-KW"/>
</dbReference>
<reference evidence="2 3" key="1">
    <citation type="submission" date="2016-04" db="EMBL/GenBank/DDBJ databases">
        <title>Complete genome sequence of Fictibacillus phosphorivorans G25-29, a strain toxic to nematodes.</title>
        <authorList>
            <person name="Zheng Z."/>
        </authorList>
    </citation>
    <scope>NUCLEOTIDE SEQUENCE [LARGE SCALE GENOMIC DNA]</scope>
    <source>
        <strain evidence="2 3">G25-29</strain>
    </source>
</reference>
<dbReference type="SMART" id="SM00507">
    <property type="entry name" value="HNHc"/>
    <property type="match status" value="1"/>
</dbReference>
<dbReference type="InterPro" id="IPR003615">
    <property type="entry name" value="HNH_nuc"/>
</dbReference>
<proteinExistence type="predicted"/>
<dbReference type="CDD" id="cd00085">
    <property type="entry name" value="HNHc"/>
    <property type="match status" value="1"/>
</dbReference>
<dbReference type="Pfam" id="PF13395">
    <property type="entry name" value="HNH_4"/>
    <property type="match status" value="1"/>
</dbReference>
<sequence>MLALSHKLQVGEMTVEYLTDKQIWGHFNYIFSPKSKNSTTYKFVLIKSILENLYNVNEELELTYDILYTSFSKIYWNLVVHHNLNQINMIGKKAEVQKILLEIKEKYMIPNTFVFDKLSNDLQIEITTKVKKMAKLNVMGAIYGDTDNTIYDFDNKRESIKINPSFYSFMQRFQKVLTYLTNYHLALFLEKFNQNGDITNLLMKVENVSKRSSLNEFYILLSSFYNDKCFYCGKEIKKKGSIHVDHFIPWSFVQTDQLWNLVISCNSCNLAKNDKLAVEQYLDSLIDRNLDLTQNSLVNQRLDMKVYTEKKLIELYNYSKENGFTDLWIPHKKFQI</sequence>
<name>A0A160IMM3_9BACL</name>
<keyword evidence="2" id="KW-0378">Hydrolase</keyword>
<keyword evidence="3" id="KW-1185">Reference proteome</keyword>
<evidence type="ECO:0000313" key="3">
    <source>
        <dbReference type="Proteomes" id="UP000076623"/>
    </source>
</evidence>
<keyword evidence="2" id="KW-0255">Endonuclease</keyword>
<dbReference type="Proteomes" id="UP000076623">
    <property type="component" value="Chromosome"/>
</dbReference>
<dbReference type="KEGG" id="fpn:ABE65_012285"/>
<accession>A0A160IMM3</accession>
<evidence type="ECO:0000313" key="2">
    <source>
        <dbReference type="EMBL" id="ANC77533.1"/>
    </source>
</evidence>
<gene>
    <name evidence="2" type="ORF">ABE65_012285</name>
</gene>